<dbReference type="EC" id="2.7.13.3" evidence="3"/>
<keyword evidence="6" id="KW-0812">Transmembrane</keyword>
<evidence type="ECO:0000256" key="10">
    <source>
        <dbReference type="SAM" id="MobiDB-lite"/>
    </source>
</evidence>
<dbReference type="InterPro" id="IPR003661">
    <property type="entry name" value="HisK_dim/P_dom"/>
</dbReference>
<feature type="region of interest" description="Disordered" evidence="10">
    <location>
        <begin position="535"/>
        <end position="573"/>
    </location>
</feature>
<feature type="chain" id="PRO_5009256949" description="histidine kinase" evidence="11">
    <location>
        <begin position="21"/>
        <end position="573"/>
    </location>
</feature>
<accession>A0A1H1PUM0</accession>
<sequence>MSFRLRVLGLLTLVALTATAATAWLTLRQANRQVQDTVSAGQQELSRIAGELRAYGFKHGTWDGLSPSVSTLAKDTGQRIRVVTETGVLLADSDILAGREPRPLNGRPPVLVDARPVLRLPAGQAPRISVKTAVAAIADYRSAAVYAACLTDAGTEVTARQDRLGIPRISTDHPPARCKKSPSGADPRTAQDVVVLRACESVRSLAPCLQRAFDERTASVAPARLEVSVGYRNESPPTLAPAPTVAVATGVALAAVLASLLLSRAVLRPVRAMTLAARGVGEGDLGRRVPVSGRDEIAQLGSAFNRMADSIQAGEERQRRLTGDIAHELRTPLANLRGYQEALRDGVVDPTPELLASLHEEALLQQRIVDDLQDLALAESGALTYHRHDVDLREILETSRTAHHAQAETAGIALDLEAPNQVYATGDPDRLRQALGNLIGNALRATGAGGTVTLALSPRGKQAVVEVRDTGKGIPAEDLPHLFDRFWRADPARGRATGGSGLGLAIVRQIVTDHAGSIDVRSTVGAGTTFTVTLPRLPESDGATAAGTRGREESGRSREVGQDLAEPPPSARR</sequence>
<organism evidence="14 15">
    <name type="scientific">Actinopolymorpha singaporensis</name>
    <dbReference type="NCBI Taxonomy" id="117157"/>
    <lineage>
        <taxon>Bacteria</taxon>
        <taxon>Bacillati</taxon>
        <taxon>Actinomycetota</taxon>
        <taxon>Actinomycetes</taxon>
        <taxon>Propionibacteriales</taxon>
        <taxon>Actinopolymorphaceae</taxon>
        <taxon>Actinopolymorpha</taxon>
    </lineage>
</organism>
<evidence type="ECO:0000313" key="15">
    <source>
        <dbReference type="Proteomes" id="UP000198983"/>
    </source>
</evidence>
<dbReference type="GO" id="GO:0005886">
    <property type="term" value="C:plasma membrane"/>
    <property type="evidence" value="ECO:0007669"/>
    <property type="project" value="UniProtKB-SubCell"/>
</dbReference>
<dbReference type="InterPro" id="IPR003594">
    <property type="entry name" value="HATPase_dom"/>
</dbReference>
<evidence type="ECO:0000256" key="5">
    <source>
        <dbReference type="ARBA" id="ARBA00022679"/>
    </source>
</evidence>
<dbReference type="PRINTS" id="PR00344">
    <property type="entry name" value="BCTRLSENSOR"/>
</dbReference>
<protein>
    <recommendedName>
        <fullName evidence="3">histidine kinase</fullName>
        <ecNumber evidence="3">2.7.13.3</ecNumber>
    </recommendedName>
</protein>
<keyword evidence="8" id="KW-1133">Transmembrane helix</keyword>
<dbReference type="Gene3D" id="6.10.340.10">
    <property type="match status" value="1"/>
</dbReference>
<dbReference type="CDD" id="cd06225">
    <property type="entry name" value="HAMP"/>
    <property type="match status" value="1"/>
</dbReference>
<dbReference type="GO" id="GO:0000155">
    <property type="term" value="F:phosphorelay sensor kinase activity"/>
    <property type="evidence" value="ECO:0007669"/>
    <property type="project" value="InterPro"/>
</dbReference>
<comment type="catalytic activity">
    <reaction evidence="1">
        <text>ATP + protein L-histidine = ADP + protein N-phospho-L-histidine.</text>
        <dbReference type="EC" id="2.7.13.3"/>
    </reaction>
</comment>
<evidence type="ECO:0000256" key="7">
    <source>
        <dbReference type="ARBA" id="ARBA00022777"/>
    </source>
</evidence>
<dbReference type="SUPFAM" id="SSF47384">
    <property type="entry name" value="Homodimeric domain of signal transducing histidine kinase"/>
    <property type="match status" value="1"/>
</dbReference>
<dbReference type="PANTHER" id="PTHR43711:SF1">
    <property type="entry name" value="HISTIDINE KINASE 1"/>
    <property type="match status" value="1"/>
</dbReference>
<dbReference type="STRING" id="117157.SAMN04489717_1775"/>
<dbReference type="FunFam" id="3.30.565.10:FF:000006">
    <property type="entry name" value="Sensor histidine kinase WalK"/>
    <property type="match status" value="1"/>
</dbReference>
<feature type="compositionally biased region" description="Basic and acidic residues" evidence="10">
    <location>
        <begin position="549"/>
        <end position="561"/>
    </location>
</feature>
<dbReference type="Pfam" id="PF00672">
    <property type="entry name" value="HAMP"/>
    <property type="match status" value="1"/>
</dbReference>
<dbReference type="EMBL" id="LT629732">
    <property type="protein sequence ID" value="SDS14952.1"/>
    <property type="molecule type" value="Genomic_DNA"/>
</dbReference>
<keyword evidence="4" id="KW-0597">Phosphoprotein</keyword>
<evidence type="ECO:0000256" key="11">
    <source>
        <dbReference type="SAM" id="SignalP"/>
    </source>
</evidence>
<dbReference type="RefSeq" id="WP_092652273.1">
    <property type="nucleotide sequence ID" value="NZ_LT629732.1"/>
</dbReference>
<feature type="domain" description="HAMP" evidence="13">
    <location>
        <begin position="264"/>
        <end position="316"/>
    </location>
</feature>
<keyword evidence="7 14" id="KW-0418">Kinase</keyword>
<dbReference type="Gene3D" id="1.10.287.130">
    <property type="match status" value="1"/>
</dbReference>
<dbReference type="OrthoDB" id="9757990at2"/>
<reference evidence="14 15" key="1">
    <citation type="submission" date="2016-10" db="EMBL/GenBank/DDBJ databases">
        <authorList>
            <person name="de Groot N.N."/>
        </authorList>
    </citation>
    <scope>NUCLEOTIDE SEQUENCE [LARGE SCALE GENOMIC DNA]</scope>
    <source>
        <strain evidence="14 15">DSM 22024</strain>
    </source>
</reference>
<dbReference type="CDD" id="cd00082">
    <property type="entry name" value="HisKA"/>
    <property type="match status" value="1"/>
</dbReference>
<dbReference type="InterPro" id="IPR003660">
    <property type="entry name" value="HAMP_dom"/>
</dbReference>
<dbReference type="AlphaFoldDB" id="A0A1H1PUM0"/>
<keyword evidence="15" id="KW-1185">Reference proteome</keyword>
<evidence type="ECO:0000256" key="2">
    <source>
        <dbReference type="ARBA" id="ARBA00004236"/>
    </source>
</evidence>
<feature type="signal peptide" evidence="11">
    <location>
        <begin position="1"/>
        <end position="20"/>
    </location>
</feature>
<dbReference type="SMART" id="SM00304">
    <property type="entry name" value="HAMP"/>
    <property type="match status" value="1"/>
</dbReference>
<comment type="subcellular location">
    <subcellularLocation>
        <location evidence="2">Cell membrane</location>
    </subcellularLocation>
</comment>
<dbReference type="InterPro" id="IPR004358">
    <property type="entry name" value="Sig_transdc_His_kin-like_C"/>
</dbReference>
<dbReference type="Pfam" id="PF00512">
    <property type="entry name" value="HisKA"/>
    <property type="match status" value="1"/>
</dbReference>
<dbReference type="PROSITE" id="PS50109">
    <property type="entry name" value="HIS_KIN"/>
    <property type="match status" value="1"/>
</dbReference>
<dbReference type="PANTHER" id="PTHR43711">
    <property type="entry name" value="TWO-COMPONENT HISTIDINE KINASE"/>
    <property type="match status" value="1"/>
</dbReference>
<keyword evidence="11" id="KW-0732">Signal</keyword>
<feature type="region of interest" description="Disordered" evidence="10">
    <location>
        <begin position="167"/>
        <end position="189"/>
    </location>
</feature>
<proteinExistence type="predicted"/>
<dbReference type="SUPFAM" id="SSF55874">
    <property type="entry name" value="ATPase domain of HSP90 chaperone/DNA topoisomerase II/histidine kinase"/>
    <property type="match status" value="1"/>
</dbReference>
<name>A0A1H1PUM0_9ACTN</name>
<dbReference type="SUPFAM" id="SSF158472">
    <property type="entry name" value="HAMP domain-like"/>
    <property type="match status" value="1"/>
</dbReference>
<evidence type="ECO:0000256" key="9">
    <source>
        <dbReference type="ARBA" id="ARBA00023012"/>
    </source>
</evidence>
<evidence type="ECO:0000259" key="13">
    <source>
        <dbReference type="PROSITE" id="PS50885"/>
    </source>
</evidence>
<keyword evidence="5" id="KW-0808">Transferase</keyword>
<dbReference type="Proteomes" id="UP000198983">
    <property type="component" value="Chromosome I"/>
</dbReference>
<dbReference type="PROSITE" id="PS50885">
    <property type="entry name" value="HAMP"/>
    <property type="match status" value="1"/>
</dbReference>
<dbReference type="CDD" id="cd00075">
    <property type="entry name" value="HATPase"/>
    <property type="match status" value="1"/>
</dbReference>
<evidence type="ECO:0000256" key="6">
    <source>
        <dbReference type="ARBA" id="ARBA00022692"/>
    </source>
</evidence>
<evidence type="ECO:0000259" key="12">
    <source>
        <dbReference type="PROSITE" id="PS50109"/>
    </source>
</evidence>
<dbReference type="InterPro" id="IPR005467">
    <property type="entry name" value="His_kinase_dom"/>
</dbReference>
<dbReference type="Pfam" id="PF02518">
    <property type="entry name" value="HATPase_c"/>
    <property type="match status" value="1"/>
</dbReference>
<dbReference type="Gene3D" id="3.30.565.10">
    <property type="entry name" value="Histidine kinase-like ATPase, C-terminal domain"/>
    <property type="match status" value="1"/>
</dbReference>
<evidence type="ECO:0000256" key="8">
    <source>
        <dbReference type="ARBA" id="ARBA00022989"/>
    </source>
</evidence>
<dbReference type="InterPro" id="IPR050736">
    <property type="entry name" value="Sensor_HK_Regulatory"/>
</dbReference>
<dbReference type="InterPro" id="IPR036097">
    <property type="entry name" value="HisK_dim/P_sf"/>
</dbReference>
<gene>
    <name evidence="14" type="ORF">SAMN04489717_1775</name>
</gene>
<dbReference type="InterPro" id="IPR036890">
    <property type="entry name" value="HATPase_C_sf"/>
</dbReference>
<evidence type="ECO:0000256" key="1">
    <source>
        <dbReference type="ARBA" id="ARBA00000085"/>
    </source>
</evidence>
<evidence type="ECO:0000313" key="14">
    <source>
        <dbReference type="EMBL" id="SDS14952.1"/>
    </source>
</evidence>
<feature type="domain" description="Histidine kinase" evidence="12">
    <location>
        <begin position="324"/>
        <end position="538"/>
    </location>
</feature>
<dbReference type="SMART" id="SM00388">
    <property type="entry name" value="HisKA"/>
    <property type="match status" value="1"/>
</dbReference>
<keyword evidence="9" id="KW-0902">Two-component regulatory system</keyword>
<dbReference type="SMART" id="SM00387">
    <property type="entry name" value="HATPase_c"/>
    <property type="match status" value="1"/>
</dbReference>
<evidence type="ECO:0000256" key="3">
    <source>
        <dbReference type="ARBA" id="ARBA00012438"/>
    </source>
</evidence>
<keyword evidence="8" id="KW-0472">Membrane</keyword>
<evidence type="ECO:0000256" key="4">
    <source>
        <dbReference type="ARBA" id="ARBA00022553"/>
    </source>
</evidence>